<dbReference type="PANTHER" id="PTHR34858:SF1">
    <property type="entry name" value="CYSO-CYSTEINE PEPTIDASE"/>
    <property type="match status" value="1"/>
</dbReference>
<keyword evidence="3" id="KW-0378">Hydrolase</keyword>
<evidence type="ECO:0000313" key="7">
    <source>
        <dbReference type="EMBL" id="KHF39867.1"/>
    </source>
</evidence>
<keyword evidence="1" id="KW-0645">Protease</keyword>
<evidence type="ECO:0000256" key="5">
    <source>
        <dbReference type="ARBA" id="ARBA00023049"/>
    </source>
</evidence>
<protein>
    <recommendedName>
        <fullName evidence="6">MPN domain-containing protein</fullName>
    </recommendedName>
</protein>
<dbReference type="EMBL" id="JRJU01000014">
    <property type="protein sequence ID" value="KHF39867.1"/>
    <property type="molecule type" value="Genomic_DNA"/>
</dbReference>
<dbReference type="Gene3D" id="3.40.140.10">
    <property type="entry name" value="Cytidine Deaminase, domain 2"/>
    <property type="match status" value="1"/>
</dbReference>
<evidence type="ECO:0000313" key="8">
    <source>
        <dbReference type="Proteomes" id="UP000030832"/>
    </source>
</evidence>
<keyword evidence="5" id="KW-0482">Metalloprotease</keyword>
<dbReference type="InterPro" id="IPR037518">
    <property type="entry name" value="MPN"/>
</dbReference>
<dbReference type="InterPro" id="IPR028090">
    <property type="entry name" value="JAB_dom_prok"/>
</dbReference>
<dbReference type="GO" id="GO:0008235">
    <property type="term" value="F:metalloexopeptidase activity"/>
    <property type="evidence" value="ECO:0007669"/>
    <property type="project" value="TreeGrafter"/>
</dbReference>
<proteinExistence type="predicted"/>
<dbReference type="STRING" id="333138.LQ50_12425"/>
<dbReference type="CDD" id="cd08070">
    <property type="entry name" value="MPN_like"/>
    <property type="match status" value="1"/>
</dbReference>
<dbReference type="SUPFAM" id="SSF102712">
    <property type="entry name" value="JAB1/MPN domain"/>
    <property type="match status" value="1"/>
</dbReference>
<evidence type="ECO:0000256" key="1">
    <source>
        <dbReference type="ARBA" id="ARBA00022670"/>
    </source>
</evidence>
<dbReference type="Pfam" id="PF14464">
    <property type="entry name" value="Prok-JAB"/>
    <property type="match status" value="1"/>
</dbReference>
<dbReference type="PROSITE" id="PS50249">
    <property type="entry name" value="MPN"/>
    <property type="match status" value="1"/>
</dbReference>
<evidence type="ECO:0000259" key="6">
    <source>
        <dbReference type="PROSITE" id="PS50249"/>
    </source>
</evidence>
<keyword evidence="4" id="KW-0862">Zinc</keyword>
<dbReference type="eggNOG" id="COG1310">
    <property type="taxonomic scope" value="Bacteria"/>
</dbReference>
<sequence length="138" mass="16081">MTKDKLIIPESCYKVIMEHGRSNLPYESCGLVSGKGRHVQTVWKLVNEIKSDRRYFVGEKVIERTLEQIDKKKEKVIAIYHSHPATEPIPSSYDIVNHPNDELVMMIISYKSDKPQLKCYRVHNKTYNECLFLIDPNS</sequence>
<evidence type="ECO:0000256" key="2">
    <source>
        <dbReference type="ARBA" id="ARBA00022723"/>
    </source>
</evidence>
<evidence type="ECO:0000256" key="3">
    <source>
        <dbReference type="ARBA" id="ARBA00022801"/>
    </source>
</evidence>
<dbReference type="OrthoDB" id="9802958at2"/>
<name>A0A0B0IGB1_9BACI</name>
<feature type="domain" description="MPN" evidence="6">
    <location>
        <begin position="5"/>
        <end position="126"/>
    </location>
</feature>
<keyword evidence="2" id="KW-0479">Metal-binding</keyword>
<dbReference type="GO" id="GO:0006508">
    <property type="term" value="P:proteolysis"/>
    <property type="evidence" value="ECO:0007669"/>
    <property type="project" value="UniProtKB-KW"/>
</dbReference>
<dbReference type="Proteomes" id="UP000030832">
    <property type="component" value="Unassembled WGS sequence"/>
</dbReference>
<dbReference type="GO" id="GO:0008270">
    <property type="term" value="F:zinc ion binding"/>
    <property type="evidence" value="ECO:0007669"/>
    <property type="project" value="TreeGrafter"/>
</dbReference>
<reference evidence="7 8" key="1">
    <citation type="submission" date="2014-09" db="EMBL/GenBank/DDBJ databases">
        <title>Genome sequencing and annotation of Bacillus Okhensis strain Kh10-101T.</title>
        <authorList>
            <person name="Prakash J.S."/>
        </authorList>
    </citation>
    <scope>NUCLEOTIDE SEQUENCE [LARGE SCALE GENOMIC DNA]</scope>
    <source>
        <strain evidence="8">Kh10-101T</strain>
    </source>
</reference>
<evidence type="ECO:0000256" key="4">
    <source>
        <dbReference type="ARBA" id="ARBA00022833"/>
    </source>
</evidence>
<keyword evidence="8" id="KW-1185">Reference proteome</keyword>
<dbReference type="AlphaFoldDB" id="A0A0B0IGB1"/>
<comment type="caution">
    <text evidence="7">The sequence shown here is derived from an EMBL/GenBank/DDBJ whole genome shotgun (WGS) entry which is preliminary data.</text>
</comment>
<dbReference type="RefSeq" id="WP_034629342.1">
    <property type="nucleotide sequence ID" value="NZ_JRJU01000014.1"/>
</dbReference>
<organism evidence="7 8">
    <name type="scientific">Halalkalibacter okhensis</name>
    <dbReference type="NCBI Taxonomy" id="333138"/>
    <lineage>
        <taxon>Bacteria</taxon>
        <taxon>Bacillati</taxon>
        <taxon>Bacillota</taxon>
        <taxon>Bacilli</taxon>
        <taxon>Bacillales</taxon>
        <taxon>Bacillaceae</taxon>
        <taxon>Halalkalibacter</taxon>
    </lineage>
</organism>
<dbReference type="InterPro" id="IPR051929">
    <property type="entry name" value="VirAsm_ModProt"/>
</dbReference>
<accession>A0A0B0IGB1</accession>
<dbReference type="PANTHER" id="PTHR34858">
    <property type="entry name" value="CYSO-CYSTEINE PEPTIDASE"/>
    <property type="match status" value="1"/>
</dbReference>
<gene>
    <name evidence="7" type="ORF">LQ50_12425</name>
</gene>